<feature type="signal peptide" evidence="2">
    <location>
        <begin position="1"/>
        <end position="33"/>
    </location>
</feature>
<gene>
    <name evidence="3" type="ORF">Aple_088460</name>
</gene>
<dbReference type="AlphaFoldDB" id="A0A5M3XXR7"/>
<dbReference type="OrthoDB" id="3542682at2"/>
<evidence type="ECO:0000256" key="2">
    <source>
        <dbReference type="SAM" id="SignalP"/>
    </source>
</evidence>
<accession>A0A5M3XXR7</accession>
<evidence type="ECO:0000313" key="4">
    <source>
        <dbReference type="Proteomes" id="UP000377595"/>
    </source>
</evidence>
<proteinExistence type="predicted"/>
<feature type="region of interest" description="Disordered" evidence="1">
    <location>
        <begin position="82"/>
        <end position="122"/>
    </location>
</feature>
<dbReference type="Proteomes" id="UP000377595">
    <property type="component" value="Unassembled WGS sequence"/>
</dbReference>
<dbReference type="RefSeq" id="WP_155350690.1">
    <property type="nucleotide sequence ID" value="NZ_BAAAHM010000034.1"/>
</dbReference>
<keyword evidence="2" id="KW-0732">Signal</keyword>
<organism evidence="3 4">
    <name type="scientific">Acrocarpospora pleiomorpha</name>
    <dbReference type="NCBI Taxonomy" id="90975"/>
    <lineage>
        <taxon>Bacteria</taxon>
        <taxon>Bacillati</taxon>
        <taxon>Actinomycetota</taxon>
        <taxon>Actinomycetes</taxon>
        <taxon>Streptosporangiales</taxon>
        <taxon>Streptosporangiaceae</taxon>
        <taxon>Acrocarpospora</taxon>
    </lineage>
</organism>
<protein>
    <recommendedName>
        <fullName evidence="5">Chaplin domain-containing protein</fullName>
    </recommendedName>
</protein>
<feature type="region of interest" description="Disordered" evidence="1">
    <location>
        <begin position="264"/>
        <end position="292"/>
    </location>
</feature>
<keyword evidence="4" id="KW-1185">Reference proteome</keyword>
<feature type="compositionally biased region" description="Low complexity" evidence="1">
    <location>
        <begin position="94"/>
        <end position="118"/>
    </location>
</feature>
<evidence type="ECO:0000313" key="3">
    <source>
        <dbReference type="EMBL" id="GES25947.1"/>
    </source>
</evidence>
<feature type="chain" id="PRO_5024406570" description="Chaplin domain-containing protein" evidence="2">
    <location>
        <begin position="34"/>
        <end position="292"/>
    </location>
</feature>
<comment type="caution">
    <text evidence="3">The sequence shown here is derived from an EMBL/GenBank/DDBJ whole genome shotgun (WGS) entry which is preliminary data.</text>
</comment>
<feature type="region of interest" description="Disordered" evidence="1">
    <location>
        <begin position="134"/>
        <end position="203"/>
    </location>
</feature>
<name>A0A5M3XXR7_9ACTN</name>
<evidence type="ECO:0008006" key="5">
    <source>
        <dbReference type="Google" id="ProtNLM"/>
    </source>
</evidence>
<sequence>MGMGRHASAISAGALALALGGGIPLLAAGSARAADCDSQGLLSGVTNSLCQVVDGVTDVVDGVTGGTLSTVTDTLDSTVSGVTNTAGNAGRAVSASPAPTPSGGSPGGSTPSTPPAHSGGLGETVRAVCLPLLAGPECDEKPSTQPRPRASKSPRPRPTPSESDSGSGTLPTDPPKPPENRPQFLVDGEGDPVPPGEPDGDGMVIRIEDAEVPLLWPGQLIPALTGETRGASARPRQPYDPVGTALTAVLLLSAVLATRVVASRRAREKNDEPDGLPLSGLPMTTGRHHRLA</sequence>
<evidence type="ECO:0000256" key="1">
    <source>
        <dbReference type="SAM" id="MobiDB-lite"/>
    </source>
</evidence>
<dbReference type="EMBL" id="BLAF01000076">
    <property type="protein sequence ID" value="GES25947.1"/>
    <property type="molecule type" value="Genomic_DNA"/>
</dbReference>
<reference evidence="3 4" key="1">
    <citation type="submission" date="2019-10" db="EMBL/GenBank/DDBJ databases">
        <title>Whole genome shotgun sequence of Acrocarpospora pleiomorpha NBRC 16267.</title>
        <authorList>
            <person name="Ichikawa N."/>
            <person name="Kimura A."/>
            <person name="Kitahashi Y."/>
            <person name="Komaki H."/>
            <person name="Oguchi A."/>
        </authorList>
    </citation>
    <scope>NUCLEOTIDE SEQUENCE [LARGE SCALE GENOMIC DNA]</scope>
    <source>
        <strain evidence="3 4">NBRC 16267</strain>
    </source>
</reference>